<evidence type="ECO:0000313" key="2">
    <source>
        <dbReference type="EMBL" id="CAE8585417.1"/>
    </source>
</evidence>
<name>A0A813D9Z2_POLGL</name>
<accession>A0A813D9Z2</accession>
<evidence type="ECO:0000256" key="1">
    <source>
        <dbReference type="SAM" id="MobiDB-lite"/>
    </source>
</evidence>
<proteinExistence type="predicted"/>
<dbReference type="Proteomes" id="UP000654075">
    <property type="component" value="Unassembled WGS sequence"/>
</dbReference>
<evidence type="ECO:0000313" key="3">
    <source>
        <dbReference type="Proteomes" id="UP000654075"/>
    </source>
</evidence>
<keyword evidence="3" id="KW-1185">Reference proteome</keyword>
<reference evidence="2" key="1">
    <citation type="submission" date="2021-02" db="EMBL/GenBank/DDBJ databases">
        <authorList>
            <person name="Dougan E. K."/>
            <person name="Rhodes N."/>
            <person name="Thang M."/>
            <person name="Chan C."/>
        </authorList>
    </citation>
    <scope>NUCLEOTIDE SEQUENCE</scope>
</reference>
<gene>
    <name evidence="2" type="ORF">PGLA1383_LOCUS4326</name>
</gene>
<feature type="region of interest" description="Disordered" evidence="1">
    <location>
        <begin position="1"/>
        <end position="33"/>
    </location>
</feature>
<comment type="caution">
    <text evidence="2">The sequence shown here is derived from an EMBL/GenBank/DDBJ whole genome shotgun (WGS) entry which is preliminary data.</text>
</comment>
<protein>
    <submittedName>
        <fullName evidence="2">Uncharacterized protein</fullName>
    </submittedName>
</protein>
<dbReference type="EMBL" id="CAJNNV010001625">
    <property type="protein sequence ID" value="CAE8585417.1"/>
    <property type="molecule type" value="Genomic_DNA"/>
</dbReference>
<feature type="non-terminal residue" evidence="2">
    <location>
        <position position="183"/>
    </location>
</feature>
<organism evidence="2 3">
    <name type="scientific">Polarella glacialis</name>
    <name type="common">Dinoflagellate</name>
    <dbReference type="NCBI Taxonomy" id="89957"/>
    <lineage>
        <taxon>Eukaryota</taxon>
        <taxon>Sar</taxon>
        <taxon>Alveolata</taxon>
        <taxon>Dinophyceae</taxon>
        <taxon>Suessiales</taxon>
        <taxon>Suessiaceae</taxon>
        <taxon>Polarella</taxon>
    </lineage>
</organism>
<feature type="non-terminal residue" evidence="2">
    <location>
        <position position="1"/>
    </location>
</feature>
<dbReference type="AlphaFoldDB" id="A0A813D9Z2"/>
<sequence length="183" mass="20421">TNVIVKEGKPAHGAGESSSSHPEDESPESLGPDEVVIISWANPPAKLLTPEEVSKSKKDSQEDIYKKYPRTVADNAAFVEHFVRYGVGQWQRKATDSYAGFKHMEAVTFGNKGLLENSLKGLEVLLRRLLNPKELDRSEKEVRKGRETRAGMEGKVQKEKNVLEQISNICKEAAQQDYLGAQR</sequence>
<feature type="compositionally biased region" description="Basic and acidic residues" evidence="1">
    <location>
        <begin position="1"/>
        <end position="10"/>
    </location>
</feature>
<dbReference type="OrthoDB" id="445672at2759"/>